<dbReference type="EMBL" id="CP066681">
    <property type="protein sequence ID" value="QQG35206.1"/>
    <property type="molecule type" value="Genomic_DNA"/>
</dbReference>
<evidence type="ECO:0000259" key="1">
    <source>
        <dbReference type="Pfam" id="PF04377"/>
    </source>
</evidence>
<dbReference type="GO" id="GO:0004057">
    <property type="term" value="F:arginyl-tRNA--protein transferase activity"/>
    <property type="evidence" value="ECO:0007669"/>
    <property type="project" value="InterPro"/>
</dbReference>
<dbReference type="InterPro" id="IPR007472">
    <property type="entry name" value="N-end_Aminoacyl_Trfase_C"/>
</dbReference>
<protein>
    <recommendedName>
        <fullName evidence="1">N-end rule aminoacyl transferase C-terminal domain-containing protein</fullName>
    </recommendedName>
</protein>
<dbReference type="PANTHER" id="PTHR21367">
    <property type="entry name" value="ARGININE-TRNA-PROTEIN TRANSFERASE 1"/>
    <property type="match status" value="1"/>
</dbReference>
<dbReference type="PANTHER" id="PTHR21367:SF1">
    <property type="entry name" value="ARGINYL-TRNA--PROTEIN TRANSFERASE 1"/>
    <property type="match status" value="1"/>
</dbReference>
<dbReference type="AlphaFoldDB" id="A0A7T5UFV8"/>
<gene>
    <name evidence="2" type="ORF">HYS17_06440</name>
</gene>
<dbReference type="InterPro" id="IPR030700">
    <property type="entry name" value="N-end_Aminoacyl_Trfase"/>
</dbReference>
<dbReference type="Proteomes" id="UP000595362">
    <property type="component" value="Chromosome"/>
</dbReference>
<name>A0A7T5UFV8_9BACT</name>
<proteinExistence type="predicted"/>
<organism evidence="2 3">
    <name type="scientific">Micavibrio aeruginosavorus</name>
    <dbReference type="NCBI Taxonomy" id="349221"/>
    <lineage>
        <taxon>Bacteria</taxon>
        <taxon>Pseudomonadati</taxon>
        <taxon>Bdellovibrionota</taxon>
        <taxon>Bdellovibrionia</taxon>
        <taxon>Bdellovibrionales</taxon>
        <taxon>Pseudobdellovibrionaceae</taxon>
        <taxon>Micavibrio</taxon>
    </lineage>
</organism>
<evidence type="ECO:0000313" key="2">
    <source>
        <dbReference type="EMBL" id="QQG35206.1"/>
    </source>
</evidence>
<dbReference type="SUPFAM" id="SSF55729">
    <property type="entry name" value="Acyl-CoA N-acyltransferases (Nat)"/>
    <property type="match status" value="1"/>
</dbReference>
<reference evidence="2 3" key="1">
    <citation type="submission" date="2020-07" db="EMBL/GenBank/DDBJ databases">
        <title>Huge and variable diversity of episymbiotic CPR bacteria and DPANN archaea in groundwater ecosystems.</title>
        <authorList>
            <person name="He C.Y."/>
            <person name="Keren R."/>
            <person name="Whittaker M."/>
            <person name="Farag I.F."/>
            <person name="Doudna J."/>
            <person name="Cate J.H.D."/>
            <person name="Banfield J.F."/>
        </authorList>
    </citation>
    <scope>NUCLEOTIDE SEQUENCE [LARGE SCALE GENOMIC DNA]</scope>
    <source>
        <strain evidence="2">NC_groundwater_70_Ag_B-0.1um_54_66</strain>
    </source>
</reference>
<sequence>MKKIILINREFHKSSACTMSPGQTRRLIGIHTPEGTDEETNRAVKKGLMEHGYENNVLPGMMSANNCPLCNSCIQLRIVVSDYKFSASERKLMHRNRNYATAQTPTRYSIEQFALYLLHFAARIRRLGCDQPFTEPVYQLIARARSHTQTISDMGGKNLHAVMYYDDYGDSLYAAHQVYDPALSQNHSFGRYGLLKLIEHARQRGNVKHIYIGYWVKNSPALDYKKQFQPLEAFINGEWVPFDPGHHTAAPHLPVPEKLSIELT</sequence>
<dbReference type="InterPro" id="IPR016181">
    <property type="entry name" value="Acyl_CoA_acyltransferase"/>
</dbReference>
<evidence type="ECO:0000313" key="3">
    <source>
        <dbReference type="Proteomes" id="UP000595362"/>
    </source>
</evidence>
<dbReference type="Pfam" id="PF04377">
    <property type="entry name" value="ATE_C"/>
    <property type="match status" value="1"/>
</dbReference>
<accession>A0A7T5UFV8</accession>
<feature type="domain" description="N-end rule aminoacyl transferase C-terminal" evidence="1">
    <location>
        <begin position="112"/>
        <end position="234"/>
    </location>
</feature>
<dbReference type="GO" id="GO:0005737">
    <property type="term" value="C:cytoplasm"/>
    <property type="evidence" value="ECO:0007669"/>
    <property type="project" value="TreeGrafter"/>
</dbReference>